<evidence type="ECO:0000256" key="10">
    <source>
        <dbReference type="SAM" id="MobiDB-lite"/>
    </source>
</evidence>
<dbReference type="OrthoDB" id="29221at2759"/>
<evidence type="ECO:0000259" key="12">
    <source>
        <dbReference type="PROSITE" id="PS50174"/>
    </source>
</evidence>
<dbReference type="PROSITE" id="PS50102">
    <property type="entry name" value="RRM"/>
    <property type="match status" value="2"/>
</dbReference>
<dbReference type="Pfam" id="PF01585">
    <property type="entry name" value="G-patch"/>
    <property type="match status" value="1"/>
</dbReference>
<dbReference type="GO" id="GO:0008270">
    <property type="term" value="F:zinc ion binding"/>
    <property type="evidence" value="ECO:0007669"/>
    <property type="project" value="UniProtKB-KW"/>
</dbReference>
<proteinExistence type="predicted"/>
<dbReference type="SMART" id="SM00443">
    <property type="entry name" value="G_patch"/>
    <property type="match status" value="1"/>
</dbReference>
<dbReference type="InterPro" id="IPR000467">
    <property type="entry name" value="G_patch_dom"/>
</dbReference>
<feature type="region of interest" description="Disordered" evidence="10">
    <location>
        <begin position="335"/>
        <end position="371"/>
    </location>
</feature>
<comment type="subcellular location">
    <subcellularLocation>
        <location evidence="1">Nucleus</location>
    </subcellularLocation>
</comment>
<dbReference type="InterPro" id="IPR001876">
    <property type="entry name" value="Znf_RanBP2"/>
</dbReference>
<feature type="region of interest" description="Disordered" evidence="10">
    <location>
        <begin position="441"/>
        <end position="475"/>
    </location>
</feature>
<reference evidence="14" key="1">
    <citation type="submission" date="2022-01" db="EMBL/GenBank/DDBJ databases">
        <authorList>
            <person name="King R."/>
        </authorList>
    </citation>
    <scope>NUCLEOTIDE SEQUENCE</scope>
</reference>
<feature type="domain" description="RRM" evidence="11">
    <location>
        <begin position="250"/>
        <end position="336"/>
    </location>
</feature>
<feature type="domain" description="G-patch" evidence="12">
    <location>
        <begin position="795"/>
        <end position="841"/>
    </location>
</feature>
<feature type="compositionally biased region" description="Polar residues" evidence="10">
    <location>
        <begin position="529"/>
        <end position="543"/>
    </location>
</feature>
<keyword evidence="2" id="KW-0479">Metal-binding</keyword>
<evidence type="ECO:0008006" key="16">
    <source>
        <dbReference type="Google" id="ProtNLM"/>
    </source>
</evidence>
<keyword evidence="7" id="KW-0539">Nucleus</keyword>
<feature type="region of interest" description="Disordered" evidence="10">
    <location>
        <begin position="529"/>
        <end position="569"/>
    </location>
</feature>
<feature type="region of interest" description="Disordered" evidence="10">
    <location>
        <begin position="1"/>
        <end position="115"/>
    </location>
</feature>
<dbReference type="SMART" id="SM00547">
    <property type="entry name" value="ZnF_RBZ"/>
    <property type="match status" value="1"/>
</dbReference>
<evidence type="ECO:0000256" key="4">
    <source>
        <dbReference type="ARBA" id="ARBA00022771"/>
    </source>
</evidence>
<dbReference type="InterPro" id="IPR036443">
    <property type="entry name" value="Znf_RanBP2_sf"/>
</dbReference>
<gene>
    <name evidence="14" type="ORF">CHIRRI_LOCUS1567</name>
</gene>
<keyword evidence="3" id="KW-0677">Repeat</keyword>
<reference evidence="14" key="2">
    <citation type="submission" date="2022-10" db="EMBL/GenBank/DDBJ databases">
        <authorList>
            <consortium name="ENA_rothamsted_submissions"/>
            <consortium name="culmorum"/>
            <person name="King R."/>
        </authorList>
    </citation>
    <scope>NUCLEOTIDE SEQUENCE</scope>
</reference>
<dbReference type="PROSITE" id="PS50199">
    <property type="entry name" value="ZF_RANBP2_2"/>
    <property type="match status" value="1"/>
</dbReference>
<dbReference type="InterPro" id="IPR041591">
    <property type="entry name" value="OCRE"/>
</dbReference>
<dbReference type="GO" id="GO:0005634">
    <property type="term" value="C:nucleus"/>
    <property type="evidence" value="ECO:0007669"/>
    <property type="project" value="UniProtKB-SubCell"/>
</dbReference>
<dbReference type="CDD" id="cd16162">
    <property type="entry name" value="OCRE_RBM5_like"/>
    <property type="match status" value="1"/>
</dbReference>
<dbReference type="Pfam" id="PF00076">
    <property type="entry name" value="RRM_1"/>
    <property type="match status" value="1"/>
</dbReference>
<sequence length="867" mass="98993">MNRDRNNYNNNGDDDYYRKRDRNYRDDGYYSSSSRRRRTRSRSRDNNYVNEMNEEDSWSNRDKHYNDRRKDRNNRDRRDYTDRRENNHHQQQRQRHYESEESDGGSNYGNEQPNNKVIVRGLPAHITEADIQCDLIQSGLKPVSIRLIRKKSTGVSRGFCFVQFSSVDEARTWIEKKQGVLLLQDQHRAIIQYSFMKENDGQYDKIQTDWYCGKCGVFNFKRRENCFKCNASRQESGSEGFDEISTVLTKKIMLRNLDALSTEETVLIALQDKLPDNVSKISKILICRDPLTQVSRGVCYLNFDNLVDSMNTFQAIEKLSSLNIDGRDVSYSYCMDGETPRVAPKPSQNNGNRRDNNNPPPIDTNYSQPPTYQYTLADVPQLAEQAATMYAQNPAEKESYMKYYTEYYTNQINAGTLSASMPYEAHSGASIAQSAIERKQKMKIETPSTSSAAPYPAQQVETPKGNDGKKYPIPDVSQYFYDDSSGYYYDQSTGLYYDASSQYYYNSEIGQYLYWDASNLTYVLASPNSTGPTANTPSTSNGAKQDIPPPPKEEEKDKKQKDQPQDKVKVAKKIVKDMEKWAKQLNQKKDYTPIQVQQVTRNENSLSPPPSMTMSMFKAEAAMDIGFSMLEKKDRPITTLTIPTITPTVSKVVIPYHSDSDEDQAAHKSSAAASTFNENDLVDFEKLTCLLCKRAFPSLDVLTKHIKISNLHKENIQKYKLQNGMLDIAGGSNSASISAQNYRDRAKERRMKYGEADPLPPVNRAKERFQREMEKKASITQSYQAQVIASKPIDDSNIGNKLLKAMGWKEGSGLGKSLQGRTEIIEAEQRNTTAGLGSKNASYGAGPQDDYKSYIKKMMKKRYEEVN</sequence>
<dbReference type="Gene3D" id="3.30.70.330">
    <property type="match status" value="2"/>
</dbReference>
<feature type="compositionally biased region" description="Basic and acidic residues" evidence="10">
    <location>
        <begin position="15"/>
        <end position="28"/>
    </location>
</feature>
<evidence type="ECO:0000259" key="13">
    <source>
        <dbReference type="PROSITE" id="PS50199"/>
    </source>
</evidence>
<evidence type="ECO:0000256" key="9">
    <source>
        <dbReference type="PROSITE-ProRule" id="PRU00322"/>
    </source>
</evidence>
<keyword evidence="4 9" id="KW-0863">Zinc-finger</keyword>
<evidence type="ECO:0000256" key="2">
    <source>
        <dbReference type="ARBA" id="ARBA00022723"/>
    </source>
</evidence>
<feature type="compositionally biased region" description="Basic and acidic residues" evidence="10">
    <location>
        <begin position="58"/>
        <end position="88"/>
    </location>
</feature>
<dbReference type="PANTHER" id="PTHR13948:SF3">
    <property type="entry name" value="FI21118P1"/>
    <property type="match status" value="1"/>
</dbReference>
<evidence type="ECO:0000313" key="15">
    <source>
        <dbReference type="Proteomes" id="UP001153620"/>
    </source>
</evidence>
<dbReference type="AlphaFoldDB" id="A0A9N9WNB2"/>
<dbReference type="GO" id="GO:0000398">
    <property type="term" value="P:mRNA splicing, via spliceosome"/>
    <property type="evidence" value="ECO:0007669"/>
    <property type="project" value="TreeGrafter"/>
</dbReference>
<evidence type="ECO:0000256" key="5">
    <source>
        <dbReference type="ARBA" id="ARBA00022833"/>
    </source>
</evidence>
<dbReference type="PANTHER" id="PTHR13948">
    <property type="entry name" value="RNA-BINDING PROTEIN"/>
    <property type="match status" value="1"/>
</dbReference>
<dbReference type="InterPro" id="IPR000504">
    <property type="entry name" value="RRM_dom"/>
</dbReference>
<name>A0A9N9WNB2_9DIPT</name>
<dbReference type="Pfam" id="PF17780">
    <property type="entry name" value="OCRE"/>
    <property type="match status" value="1"/>
</dbReference>
<dbReference type="SUPFAM" id="SSF54928">
    <property type="entry name" value="RNA-binding domain, RBD"/>
    <property type="match status" value="1"/>
</dbReference>
<dbReference type="GO" id="GO:0003723">
    <property type="term" value="F:RNA binding"/>
    <property type="evidence" value="ECO:0007669"/>
    <property type="project" value="UniProtKB-UniRule"/>
</dbReference>
<feature type="domain" description="RanBP2-type" evidence="13">
    <location>
        <begin position="205"/>
        <end position="235"/>
    </location>
</feature>
<dbReference type="Proteomes" id="UP001153620">
    <property type="component" value="Chromosome 1"/>
</dbReference>
<dbReference type="SUPFAM" id="SSF90209">
    <property type="entry name" value="Ran binding protein zinc finger-like"/>
    <property type="match status" value="1"/>
</dbReference>
<keyword evidence="5" id="KW-0862">Zinc</keyword>
<evidence type="ECO:0000256" key="1">
    <source>
        <dbReference type="ARBA" id="ARBA00004123"/>
    </source>
</evidence>
<dbReference type="InterPro" id="IPR035979">
    <property type="entry name" value="RBD_domain_sf"/>
</dbReference>
<dbReference type="InterPro" id="IPR012677">
    <property type="entry name" value="Nucleotide-bd_a/b_plait_sf"/>
</dbReference>
<evidence type="ECO:0000313" key="14">
    <source>
        <dbReference type="EMBL" id="CAG9798585.1"/>
    </source>
</evidence>
<evidence type="ECO:0000256" key="7">
    <source>
        <dbReference type="ARBA" id="ARBA00023242"/>
    </source>
</evidence>
<dbReference type="SMART" id="SM00360">
    <property type="entry name" value="RRM"/>
    <property type="match status" value="2"/>
</dbReference>
<evidence type="ECO:0000256" key="6">
    <source>
        <dbReference type="ARBA" id="ARBA00022884"/>
    </source>
</evidence>
<evidence type="ECO:0000256" key="3">
    <source>
        <dbReference type="ARBA" id="ARBA00022737"/>
    </source>
</evidence>
<dbReference type="PROSITE" id="PS01358">
    <property type="entry name" value="ZF_RANBP2_1"/>
    <property type="match status" value="1"/>
</dbReference>
<feature type="compositionally biased region" description="Basic and acidic residues" evidence="10">
    <location>
        <begin position="551"/>
        <end position="569"/>
    </location>
</feature>
<dbReference type="Gene3D" id="4.10.1060.10">
    <property type="entry name" value="Zinc finger, RanBP2-type"/>
    <property type="match status" value="1"/>
</dbReference>
<protein>
    <recommendedName>
        <fullName evidence="16">RNA-binding protein 5</fullName>
    </recommendedName>
</protein>
<feature type="domain" description="RRM" evidence="11">
    <location>
        <begin position="115"/>
        <end position="196"/>
    </location>
</feature>
<accession>A0A9N9WNB2</accession>
<dbReference type="PROSITE" id="PS50174">
    <property type="entry name" value="G_PATCH"/>
    <property type="match status" value="1"/>
</dbReference>
<dbReference type="EMBL" id="OU895877">
    <property type="protein sequence ID" value="CAG9798585.1"/>
    <property type="molecule type" value="Genomic_DNA"/>
</dbReference>
<evidence type="ECO:0000259" key="11">
    <source>
        <dbReference type="PROSITE" id="PS50102"/>
    </source>
</evidence>
<keyword evidence="6 8" id="KW-0694">RNA-binding</keyword>
<organism evidence="14 15">
    <name type="scientific">Chironomus riparius</name>
    <dbReference type="NCBI Taxonomy" id="315576"/>
    <lineage>
        <taxon>Eukaryota</taxon>
        <taxon>Metazoa</taxon>
        <taxon>Ecdysozoa</taxon>
        <taxon>Arthropoda</taxon>
        <taxon>Hexapoda</taxon>
        <taxon>Insecta</taxon>
        <taxon>Pterygota</taxon>
        <taxon>Neoptera</taxon>
        <taxon>Endopterygota</taxon>
        <taxon>Diptera</taxon>
        <taxon>Nematocera</taxon>
        <taxon>Chironomoidea</taxon>
        <taxon>Chironomidae</taxon>
        <taxon>Chironominae</taxon>
        <taxon>Chironomus</taxon>
    </lineage>
</organism>
<evidence type="ECO:0000256" key="8">
    <source>
        <dbReference type="PROSITE-ProRule" id="PRU00176"/>
    </source>
</evidence>
<feature type="compositionally biased region" description="Polar residues" evidence="10">
    <location>
        <begin position="104"/>
        <end position="115"/>
    </location>
</feature>
<keyword evidence="15" id="KW-1185">Reference proteome</keyword>